<keyword evidence="1" id="KW-0472">Membrane</keyword>
<evidence type="ECO:0000313" key="3">
    <source>
        <dbReference type="Proteomes" id="UP001157091"/>
    </source>
</evidence>
<reference evidence="3" key="1">
    <citation type="journal article" date="2019" name="Int. J. Syst. Evol. Microbiol.">
        <title>The Global Catalogue of Microorganisms (GCM) 10K type strain sequencing project: providing services to taxonomists for standard genome sequencing and annotation.</title>
        <authorList>
            <consortium name="The Broad Institute Genomics Platform"/>
            <consortium name="The Broad Institute Genome Sequencing Center for Infectious Disease"/>
            <person name="Wu L."/>
            <person name="Ma J."/>
        </authorList>
    </citation>
    <scope>NUCLEOTIDE SEQUENCE [LARGE SCALE GENOMIC DNA]</scope>
    <source>
        <strain evidence="3">NBRC 106348</strain>
    </source>
</reference>
<evidence type="ECO:0000313" key="2">
    <source>
        <dbReference type="EMBL" id="GMA23411.1"/>
    </source>
</evidence>
<accession>A0ABQ6HY33</accession>
<organism evidence="2 3">
    <name type="scientific">Luteimicrobium album</name>
    <dbReference type="NCBI Taxonomy" id="1054550"/>
    <lineage>
        <taxon>Bacteria</taxon>
        <taxon>Bacillati</taxon>
        <taxon>Actinomycetota</taxon>
        <taxon>Actinomycetes</taxon>
        <taxon>Micrococcales</taxon>
        <taxon>Luteimicrobium</taxon>
    </lineage>
</organism>
<comment type="caution">
    <text evidence="2">The sequence shown here is derived from an EMBL/GenBank/DDBJ whole genome shotgun (WGS) entry which is preliminary data.</text>
</comment>
<evidence type="ECO:0000256" key="1">
    <source>
        <dbReference type="SAM" id="Phobius"/>
    </source>
</evidence>
<evidence type="ECO:0008006" key="4">
    <source>
        <dbReference type="Google" id="ProtNLM"/>
    </source>
</evidence>
<dbReference type="RefSeq" id="WP_284292435.1">
    <property type="nucleotide sequence ID" value="NZ_BSUK01000001.1"/>
</dbReference>
<dbReference type="EMBL" id="BSUK01000001">
    <property type="protein sequence ID" value="GMA23411.1"/>
    <property type="molecule type" value="Genomic_DNA"/>
</dbReference>
<keyword evidence="1" id="KW-1133">Transmembrane helix</keyword>
<keyword evidence="3" id="KW-1185">Reference proteome</keyword>
<feature type="transmembrane region" description="Helical" evidence="1">
    <location>
        <begin position="138"/>
        <end position="155"/>
    </location>
</feature>
<name>A0ABQ6HY33_9MICO</name>
<keyword evidence="1" id="KW-0812">Transmembrane</keyword>
<protein>
    <recommendedName>
        <fullName evidence="4">DUF3592 domain-containing protein</fullName>
    </recommendedName>
</protein>
<dbReference type="Proteomes" id="UP001157091">
    <property type="component" value="Unassembled WGS sequence"/>
</dbReference>
<feature type="transmembrane region" description="Helical" evidence="1">
    <location>
        <begin position="15"/>
        <end position="39"/>
    </location>
</feature>
<sequence>MNAPERRTGTAWPRALAVVGSVAAALGAVVLVVTGLHLVGQVRDQADEYAWLRTQPTISERVVEVEDMYSPHQAKAVYVAPRGEPEAFISMEGSKQQVSQIGQSVNVKIDARESPAVSSGVAADAVNRSFRGEYVRKSLPFVGAAALAGIAWWLSRRTFRRA</sequence>
<proteinExistence type="predicted"/>
<gene>
    <name evidence="2" type="ORF">GCM10025864_11700</name>
</gene>